<evidence type="ECO:0000313" key="4">
    <source>
        <dbReference type="EMBL" id="ARP97662.1"/>
    </source>
</evidence>
<dbReference type="SUPFAM" id="SSF52096">
    <property type="entry name" value="ClpP/crotonase"/>
    <property type="match status" value="1"/>
</dbReference>
<dbReference type="KEGG" id="psin:CAK95_00165"/>
<dbReference type="PANTHER" id="PTHR43684">
    <property type="match status" value="1"/>
</dbReference>
<dbReference type="GO" id="GO:0004165">
    <property type="term" value="F:delta(3)-delta(2)-enoyl-CoA isomerase activity"/>
    <property type="evidence" value="ECO:0007669"/>
    <property type="project" value="UniProtKB-ARBA"/>
</dbReference>
<dbReference type="AlphaFoldDB" id="A0A1W6ZK07"/>
<dbReference type="InterPro" id="IPR029045">
    <property type="entry name" value="ClpP/crotonase-like_dom_sf"/>
</dbReference>
<sequence>MSAHINVTNEDGVRVIRINRPDKKNALTADMYDAMAVALTSAKLSPDVRCIMFAGLPGSFCAGNDLEEFRQAAEAGEGLGDSVLRFLHALASGEKPLVAAVNGLAIGVGTTMLLHCDYVVASREARFVTPFVNLGLVPEAASSLLAPRLMGPRRAFAMLVMGEPLDAQGAVSVGLVNAVTDSADVDQHALEAAQKITKLPAEAVLASRRLMRGSPEEIIERIDTEADFFRERLQSPEAQAAFAAFFARKK</sequence>
<dbReference type="InterPro" id="IPR001753">
    <property type="entry name" value="Enoyl-CoA_hydra/iso"/>
</dbReference>
<dbReference type="EMBL" id="CP021112">
    <property type="protein sequence ID" value="ARP97662.1"/>
    <property type="molecule type" value="Genomic_DNA"/>
</dbReference>
<comment type="subcellular location">
    <subcellularLocation>
        <location evidence="1">Peroxisome</location>
    </subcellularLocation>
</comment>
<dbReference type="PANTHER" id="PTHR43684:SF1">
    <property type="entry name" value="ENOYL-COA DELTA ISOMERASE 2"/>
    <property type="match status" value="1"/>
</dbReference>
<dbReference type="Gene3D" id="3.90.226.10">
    <property type="entry name" value="2-enoyl-CoA Hydratase, Chain A, domain 1"/>
    <property type="match status" value="1"/>
</dbReference>
<dbReference type="InterPro" id="IPR051053">
    <property type="entry name" value="ECH/Chromodomain_protein"/>
</dbReference>
<protein>
    <submittedName>
        <fullName evidence="4">Enoyl-CoA hydratase</fullName>
    </submittedName>
</protein>
<evidence type="ECO:0000256" key="3">
    <source>
        <dbReference type="ARBA" id="ARBA00023235"/>
    </source>
</evidence>
<name>A0A1W6ZK07_9HYPH</name>
<keyword evidence="3" id="KW-0413">Isomerase</keyword>
<keyword evidence="2" id="KW-0576">Peroxisome</keyword>
<gene>
    <name evidence="4" type="ORF">CAK95_00165</name>
</gene>
<dbReference type="Proteomes" id="UP000194137">
    <property type="component" value="Chromosome"/>
</dbReference>
<evidence type="ECO:0000256" key="1">
    <source>
        <dbReference type="ARBA" id="ARBA00004275"/>
    </source>
</evidence>
<keyword evidence="5" id="KW-1185">Reference proteome</keyword>
<organism evidence="4 5">
    <name type="scientific">Pseudorhodoplanes sinuspersici</name>
    <dbReference type="NCBI Taxonomy" id="1235591"/>
    <lineage>
        <taxon>Bacteria</taxon>
        <taxon>Pseudomonadati</taxon>
        <taxon>Pseudomonadota</taxon>
        <taxon>Alphaproteobacteria</taxon>
        <taxon>Hyphomicrobiales</taxon>
        <taxon>Pseudorhodoplanes</taxon>
    </lineage>
</organism>
<evidence type="ECO:0000313" key="5">
    <source>
        <dbReference type="Proteomes" id="UP000194137"/>
    </source>
</evidence>
<dbReference type="Pfam" id="PF00378">
    <property type="entry name" value="ECH_1"/>
    <property type="match status" value="1"/>
</dbReference>
<dbReference type="STRING" id="1235591.CAK95_00165"/>
<dbReference type="CDD" id="cd06558">
    <property type="entry name" value="crotonase-like"/>
    <property type="match status" value="1"/>
</dbReference>
<accession>A0A1W6ZK07</accession>
<dbReference type="NCBIfam" id="NF004681">
    <property type="entry name" value="PRK06023.1"/>
    <property type="match status" value="1"/>
</dbReference>
<proteinExistence type="predicted"/>
<dbReference type="OrthoDB" id="9797151at2"/>
<evidence type="ECO:0000256" key="2">
    <source>
        <dbReference type="ARBA" id="ARBA00023140"/>
    </source>
</evidence>
<dbReference type="RefSeq" id="WP_086085982.1">
    <property type="nucleotide sequence ID" value="NZ_CP021112.1"/>
</dbReference>
<reference evidence="4 5" key="1">
    <citation type="submission" date="2017-05" db="EMBL/GenBank/DDBJ databases">
        <title>Full genome sequence of Pseudorhodoplanes sinuspersici.</title>
        <authorList>
            <person name="Dastgheib S.M.M."/>
            <person name="Shavandi M."/>
            <person name="Tirandaz H."/>
        </authorList>
    </citation>
    <scope>NUCLEOTIDE SEQUENCE [LARGE SCALE GENOMIC DNA]</scope>
    <source>
        <strain evidence="4 5">RIPI110</strain>
    </source>
</reference>